<proteinExistence type="predicted"/>
<reference evidence="1" key="2">
    <citation type="journal article" date="2007" name="Science">
        <title>Draft genome sequence of the sexually transmitted pathogen Trichomonas vaginalis.</title>
        <authorList>
            <person name="Carlton J.M."/>
            <person name="Hirt R.P."/>
            <person name="Silva J.C."/>
            <person name="Delcher A.L."/>
            <person name="Schatz M."/>
            <person name="Zhao Q."/>
            <person name="Wortman J.R."/>
            <person name="Bidwell S.L."/>
            <person name="Alsmark U.C.M."/>
            <person name="Besteiro S."/>
            <person name="Sicheritz-Ponten T."/>
            <person name="Noel C.J."/>
            <person name="Dacks J.B."/>
            <person name="Foster P.G."/>
            <person name="Simillion C."/>
            <person name="Van de Peer Y."/>
            <person name="Miranda-Saavedra D."/>
            <person name="Barton G.J."/>
            <person name="Westrop G.D."/>
            <person name="Mueller S."/>
            <person name="Dessi D."/>
            <person name="Fiori P.L."/>
            <person name="Ren Q."/>
            <person name="Paulsen I."/>
            <person name="Zhang H."/>
            <person name="Bastida-Corcuera F.D."/>
            <person name="Simoes-Barbosa A."/>
            <person name="Brown M.T."/>
            <person name="Hayes R.D."/>
            <person name="Mukherjee M."/>
            <person name="Okumura C.Y."/>
            <person name="Schneider R."/>
            <person name="Smith A.J."/>
            <person name="Vanacova S."/>
            <person name="Villalvazo M."/>
            <person name="Haas B.J."/>
            <person name="Pertea M."/>
            <person name="Feldblyum T.V."/>
            <person name="Utterback T.R."/>
            <person name="Shu C.L."/>
            <person name="Osoegawa K."/>
            <person name="de Jong P.J."/>
            <person name="Hrdy I."/>
            <person name="Horvathova L."/>
            <person name="Zubacova Z."/>
            <person name="Dolezal P."/>
            <person name="Malik S.B."/>
            <person name="Logsdon J.M. Jr."/>
            <person name="Henze K."/>
            <person name="Gupta A."/>
            <person name="Wang C.C."/>
            <person name="Dunne R.L."/>
            <person name="Upcroft J.A."/>
            <person name="Upcroft P."/>
            <person name="White O."/>
            <person name="Salzberg S.L."/>
            <person name="Tang P."/>
            <person name="Chiu C.-H."/>
            <person name="Lee Y.-S."/>
            <person name="Embley T.M."/>
            <person name="Coombs G.H."/>
            <person name="Mottram J.C."/>
            <person name="Tachezy J."/>
            <person name="Fraser-Liggett C.M."/>
            <person name="Johnson P.J."/>
        </authorList>
    </citation>
    <scope>NUCLEOTIDE SEQUENCE [LARGE SCALE GENOMIC DNA]</scope>
    <source>
        <strain evidence="1">G3</strain>
    </source>
</reference>
<dbReference type="VEuPathDB" id="TrichDB:TVAG_349400"/>
<gene>
    <name evidence="1" type="ORF">TVAG_349400</name>
</gene>
<dbReference type="RefSeq" id="XP_001318310.1">
    <property type="nucleotide sequence ID" value="XM_001318275.1"/>
</dbReference>
<dbReference type="VEuPathDB" id="TrichDB:TVAGG3_0809930"/>
<evidence type="ECO:0000313" key="1">
    <source>
        <dbReference type="EMBL" id="EAY06087.1"/>
    </source>
</evidence>
<organism evidence="1 2">
    <name type="scientific">Trichomonas vaginalis (strain ATCC PRA-98 / G3)</name>
    <dbReference type="NCBI Taxonomy" id="412133"/>
    <lineage>
        <taxon>Eukaryota</taxon>
        <taxon>Metamonada</taxon>
        <taxon>Parabasalia</taxon>
        <taxon>Trichomonadida</taxon>
        <taxon>Trichomonadidae</taxon>
        <taxon>Trichomonas</taxon>
    </lineage>
</organism>
<evidence type="ECO:0000313" key="2">
    <source>
        <dbReference type="Proteomes" id="UP000001542"/>
    </source>
</evidence>
<dbReference type="EMBL" id="DS113432">
    <property type="protein sequence ID" value="EAY06087.1"/>
    <property type="molecule type" value="Genomic_DNA"/>
</dbReference>
<reference evidence="1" key="1">
    <citation type="submission" date="2006-10" db="EMBL/GenBank/DDBJ databases">
        <authorList>
            <person name="Amadeo P."/>
            <person name="Zhao Q."/>
            <person name="Wortman J."/>
            <person name="Fraser-Liggett C."/>
            <person name="Carlton J."/>
        </authorList>
    </citation>
    <scope>NUCLEOTIDE SEQUENCE</scope>
    <source>
        <strain evidence="1">G3</strain>
    </source>
</reference>
<name>A2EML7_TRIV3</name>
<keyword evidence="2" id="KW-1185">Reference proteome</keyword>
<dbReference type="Proteomes" id="UP000001542">
    <property type="component" value="Unassembled WGS sequence"/>
</dbReference>
<dbReference type="KEGG" id="tva:4763962"/>
<protein>
    <submittedName>
        <fullName evidence="1">Uncharacterized protein</fullName>
    </submittedName>
</protein>
<accession>A2EML7</accession>
<dbReference type="InParanoid" id="A2EML7"/>
<dbReference type="AlphaFoldDB" id="A2EML7"/>
<sequence>MDNVSFQQNNGIHQSMINIPDWLTTETHKISMKIISNDEIESNIINSTISISGMFYNSQNVAFMGNISLKQNVNAKRFNASFRNFADSSKSILLNDRINGYQYFDVILQFPSNLEYGIHIIDILAVNENDRVIGKKSIEFNYIKQTKYSHCMNIQSHIRKR</sequence>